<feature type="region of interest" description="Disordered" evidence="1">
    <location>
        <begin position="54"/>
        <end position="142"/>
    </location>
</feature>
<organism evidence="2 3">
    <name type="scientific">Marmota monax</name>
    <name type="common">Woodchuck</name>
    <dbReference type="NCBI Taxonomy" id="9995"/>
    <lineage>
        <taxon>Eukaryota</taxon>
        <taxon>Metazoa</taxon>
        <taxon>Chordata</taxon>
        <taxon>Craniata</taxon>
        <taxon>Vertebrata</taxon>
        <taxon>Euteleostomi</taxon>
        <taxon>Mammalia</taxon>
        <taxon>Eutheria</taxon>
        <taxon>Euarchontoglires</taxon>
        <taxon>Glires</taxon>
        <taxon>Rodentia</taxon>
        <taxon>Sciuromorpha</taxon>
        <taxon>Sciuridae</taxon>
        <taxon>Xerinae</taxon>
        <taxon>Marmotini</taxon>
        <taxon>Marmota</taxon>
    </lineage>
</organism>
<comment type="caution">
    <text evidence="2">The sequence shown here is derived from an EMBL/GenBank/DDBJ whole genome shotgun (WGS) entry which is preliminary data.</text>
</comment>
<proteinExistence type="predicted"/>
<sequence length="142" mass="16077">WFYQRNAGIQRLLNSFPKLVPPPPRLGFTCCCQPYTTNHYQHALRTYRLSLLDPPPTQIRDLLSPPSTPTSVPPLSLRREEGDGNVKEYRLPPTPRPRPSTPRYNVFRVARASEPSGKTSHFLPSPSSSLQPTSLPSERGMR</sequence>
<dbReference type="EMBL" id="CABDUW010000137">
    <property type="protein sequence ID" value="VTJ60053.1"/>
    <property type="molecule type" value="Genomic_DNA"/>
</dbReference>
<protein>
    <submittedName>
        <fullName evidence="2">Uncharacterized protein</fullName>
    </submittedName>
</protein>
<reference evidence="2" key="1">
    <citation type="submission" date="2019-04" db="EMBL/GenBank/DDBJ databases">
        <authorList>
            <person name="Alioto T."/>
            <person name="Alioto T."/>
        </authorList>
    </citation>
    <scope>NUCLEOTIDE SEQUENCE [LARGE SCALE GENOMIC DNA]</scope>
</reference>
<feature type="non-terminal residue" evidence="2">
    <location>
        <position position="142"/>
    </location>
</feature>
<gene>
    <name evidence="2" type="ORF">MONAX_5E008512</name>
</gene>
<dbReference type="AlphaFoldDB" id="A0A5E4ARD3"/>
<feature type="compositionally biased region" description="Low complexity" evidence="1">
    <location>
        <begin position="123"/>
        <end position="142"/>
    </location>
</feature>
<feature type="non-terminal residue" evidence="2">
    <location>
        <position position="1"/>
    </location>
</feature>
<accession>A0A5E4ARD3</accession>
<evidence type="ECO:0000256" key="1">
    <source>
        <dbReference type="SAM" id="MobiDB-lite"/>
    </source>
</evidence>
<feature type="compositionally biased region" description="Basic and acidic residues" evidence="1">
    <location>
        <begin position="77"/>
        <end position="90"/>
    </location>
</feature>
<dbReference type="Proteomes" id="UP000335636">
    <property type="component" value="Unassembled WGS sequence"/>
</dbReference>
<name>A0A5E4ARD3_MARMO</name>
<evidence type="ECO:0000313" key="3">
    <source>
        <dbReference type="Proteomes" id="UP000335636"/>
    </source>
</evidence>
<keyword evidence="3" id="KW-1185">Reference proteome</keyword>
<evidence type="ECO:0000313" key="2">
    <source>
        <dbReference type="EMBL" id="VTJ60053.1"/>
    </source>
</evidence>